<keyword evidence="4" id="KW-1185">Reference proteome</keyword>
<dbReference type="Pfam" id="PF02591">
    <property type="entry name" value="Zn_ribbon_9"/>
    <property type="match status" value="1"/>
</dbReference>
<keyword evidence="1" id="KW-0175">Coiled coil</keyword>
<evidence type="ECO:0000256" key="1">
    <source>
        <dbReference type="SAM" id="Coils"/>
    </source>
</evidence>
<dbReference type="PANTHER" id="PTHR39082:SF1">
    <property type="entry name" value="SCAVENGER RECEPTOR CLASS A MEMBER 3"/>
    <property type="match status" value="1"/>
</dbReference>
<organism evidence="3 4">
    <name type="scientific">Neolewinella xylanilytica</name>
    <dbReference type="NCBI Taxonomy" id="1514080"/>
    <lineage>
        <taxon>Bacteria</taxon>
        <taxon>Pseudomonadati</taxon>
        <taxon>Bacteroidota</taxon>
        <taxon>Saprospiria</taxon>
        <taxon>Saprospirales</taxon>
        <taxon>Lewinellaceae</taxon>
        <taxon>Neolewinella</taxon>
    </lineage>
</organism>
<dbReference type="OrthoDB" id="9795058at2"/>
<feature type="coiled-coil region" evidence="1">
    <location>
        <begin position="146"/>
        <end position="180"/>
    </location>
</feature>
<dbReference type="PANTHER" id="PTHR39082">
    <property type="entry name" value="PHOSPHOLIPASE C-BETA-2-RELATED"/>
    <property type="match status" value="1"/>
</dbReference>
<evidence type="ECO:0000313" key="4">
    <source>
        <dbReference type="Proteomes" id="UP000237662"/>
    </source>
</evidence>
<reference evidence="3 4" key="1">
    <citation type="submission" date="2018-02" db="EMBL/GenBank/DDBJ databases">
        <title>Genomic Encyclopedia of Archaeal and Bacterial Type Strains, Phase II (KMG-II): from individual species to whole genera.</title>
        <authorList>
            <person name="Goeker M."/>
        </authorList>
    </citation>
    <scope>NUCLEOTIDE SEQUENCE [LARGE SCALE GENOMIC DNA]</scope>
    <source>
        <strain evidence="3 4">DSM 29526</strain>
    </source>
</reference>
<protein>
    <recommendedName>
        <fullName evidence="2">C4-type zinc ribbon domain-containing protein</fullName>
    </recommendedName>
</protein>
<evidence type="ECO:0000313" key="3">
    <source>
        <dbReference type="EMBL" id="PPK87818.1"/>
    </source>
</evidence>
<name>A0A2S6I8L1_9BACT</name>
<feature type="coiled-coil region" evidence="1">
    <location>
        <begin position="42"/>
        <end position="122"/>
    </location>
</feature>
<proteinExistence type="predicted"/>
<dbReference type="Proteomes" id="UP000237662">
    <property type="component" value="Unassembled WGS sequence"/>
</dbReference>
<sequence length="254" mass="29387">MAAAAPTDLTVEEKMRELYRLQLIDSQIDEIEILKGELPMEVSDLEDEIAGLETRISRTEGLVDELKHEIGRHEANMKESDMLITRYEEQMNNVKNNREYEALMKETEMQRLEIQLSQKKAKTANEDLEGRTATLDATKERRDAKLKLLDVKQEELKSIIAKTEKEEKKLRRQSDKQRKLIEDRLLRAYDKTRANFRNGLAVVTVQRNACGGCFNAIPPQQQLEISQRKRLMACEHCSRVLVDDSILEEEAVES</sequence>
<accession>A0A2S6I8L1</accession>
<dbReference type="InterPro" id="IPR052376">
    <property type="entry name" value="Oxidative_Scav/Glycosyltrans"/>
</dbReference>
<dbReference type="RefSeq" id="WP_104418400.1">
    <property type="nucleotide sequence ID" value="NZ_PTJC01000005.1"/>
</dbReference>
<comment type="caution">
    <text evidence="3">The sequence shown here is derived from an EMBL/GenBank/DDBJ whole genome shotgun (WGS) entry which is preliminary data.</text>
</comment>
<dbReference type="EMBL" id="PTJC01000005">
    <property type="protein sequence ID" value="PPK87818.1"/>
    <property type="molecule type" value="Genomic_DNA"/>
</dbReference>
<dbReference type="Gene3D" id="1.10.287.1490">
    <property type="match status" value="1"/>
</dbReference>
<feature type="domain" description="C4-type zinc ribbon" evidence="2">
    <location>
        <begin position="209"/>
        <end position="241"/>
    </location>
</feature>
<gene>
    <name evidence="3" type="ORF">CLV84_0771</name>
</gene>
<dbReference type="AlphaFoldDB" id="A0A2S6I8L1"/>
<evidence type="ECO:0000259" key="2">
    <source>
        <dbReference type="Pfam" id="PF02591"/>
    </source>
</evidence>
<dbReference type="InterPro" id="IPR003743">
    <property type="entry name" value="Zf-RING_7"/>
</dbReference>